<evidence type="ECO:0000313" key="9">
    <source>
        <dbReference type="EMBL" id="PMP25276.1"/>
    </source>
</evidence>
<feature type="domain" description="Histidine kinase" evidence="8">
    <location>
        <begin position="329"/>
        <end position="555"/>
    </location>
</feature>
<proteinExistence type="predicted"/>
<dbReference type="EC" id="2.7.13.3" evidence="2"/>
<dbReference type="SMART" id="SM00387">
    <property type="entry name" value="HATPase_c"/>
    <property type="match status" value="1"/>
</dbReference>
<feature type="region of interest" description="Disordered" evidence="7">
    <location>
        <begin position="258"/>
        <end position="294"/>
    </location>
</feature>
<dbReference type="AlphaFoldDB" id="A0A7Z1S1L2"/>
<name>A0A7Z1S1L2_9VIBR</name>
<evidence type="ECO:0000259" key="8">
    <source>
        <dbReference type="PROSITE" id="PS50109"/>
    </source>
</evidence>
<keyword evidence="6" id="KW-0067">ATP-binding</keyword>
<comment type="caution">
    <text evidence="9">The sequence shown here is derived from an EMBL/GenBank/DDBJ whole genome shotgun (WGS) entry which is preliminary data.</text>
</comment>
<dbReference type="InterPro" id="IPR050980">
    <property type="entry name" value="2C_sensor_his_kinase"/>
</dbReference>
<reference evidence="9" key="1">
    <citation type="submission" date="2016-07" db="EMBL/GenBank/DDBJ databases">
        <authorList>
            <person name="Kauffman K."/>
            <person name="Arevalo P."/>
            <person name="Polz M.F."/>
        </authorList>
    </citation>
    <scope>NUCLEOTIDE SEQUENCE</scope>
    <source>
        <strain evidence="9">10N.222.46.E12</strain>
    </source>
</reference>
<dbReference type="SUPFAM" id="SSF55874">
    <property type="entry name" value="ATPase domain of HSP90 chaperone/DNA topoisomerase II/histidine kinase"/>
    <property type="match status" value="1"/>
</dbReference>
<evidence type="ECO:0000256" key="6">
    <source>
        <dbReference type="ARBA" id="ARBA00022840"/>
    </source>
</evidence>
<sequence length="564" mass="63274">MATTYKYIASVIKTSSKETSPGTIDPGFNVLFHTVIPLTGEVTPIQLLETEILNNATATIEAQLNDKFEVEIKIEGLKKLKVSETFVLSGFETDALRQANFKFNLHYFPLTTGARSAHIVNYLNENGGIRLYRNGFSVAPYGEKYNDWLGLDDSARRRKILAPHANLNFIGSAEILDVTGKIFDETSSREGLINNDAFKELRDALYQIVIEAVKRITSARGKKVTASQQGYLKENQTIEEKLDSSSNKLLEDVRKLNVSEDDTSTDDNSTNLDLFSDEVGSDSNSSLSPSAVAQSLKETLEEQQQYIQELIDEKNMYRVLSSTGLAIAEFTHEIQLYLDGLMLSGKQLKRLVDDNNEALDSVGKMDSNIDMLVSYTDFFTETIRNNSQRQKNPIEIRDVFKAFFDAMRPTIERRSYMLDISFQGDEFWTRPMHISELSSVLMNLFTNACKAIIRSGQPNGRLKVQVTSTDDDHIIRFEDNGDGIPKENWGRVFNALFTTELSQGVYASESEQMKGMGLGLTITQDIIYGLDGDISVVEPSVGYKTCIEIVLPKAKENEIPEDAY</sequence>
<dbReference type="InterPro" id="IPR005467">
    <property type="entry name" value="His_kinase_dom"/>
</dbReference>
<evidence type="ECO:0000256" key="3">
    <source>
        <dbReference type="ARBA" id="ARBA00022679"/>
    </source>
</evidence>
<dbReference type="Pfam" id="PF02518">
    <property type="entry name" value="HATPase_c"/>
    <property type="match status" value="1"/>
</dbReference>
<dbReference type="PRINTS" id="PR00344">
    <property type="entry name" value="BCTRLSENSOR"/>
</dbReference>
<gene>
    <name evidence="9" type="ORF">BCS90_24740</name>
</gene>
<dbReference type="Gene3D" id="3.30.565.10">
    <property type="entry name" value="Histidine kinase-like ATPase, C-terminal domain"/>
    <property type="match status" value="1"/>
</dbReference>
<organism evidence="9">
    <name type="scientific">Vibrio cyclitrophicus</name>
    <dbReference type="NCBI Taxonomy" id="47951"/>
    <lineage>
        <taxon>Bacteria</taxon>
        <taxon>Pseudomonadati</taxon>
        <taxon>Pseudomonadota</taxon>
        <taxon>Gammaproteobacteria</taxon>
        <taxon>Vibrionales</taxon>
        <taxon>Vibrionaceae</taxon>
        <taxon>Vibrio</taxon>
    </lineage>
</organism>
<dbReference type="GO" id="GO:0004673">
    <property type="term" value="F:protein histidine kinase activity"/>
    <property type="evidence" value="ECO:0007669"/>
    <property type="project" value="UniProtKB-EC"/>
</dbReference>
<dbReference type="PANTHER" id="PTHR44936:SF10">
    <property type="entry name" value="SENSOR PROTEIN RSTB"/>
    <property type="match status" value="1"/>
</dbReference>
<comment type="catalytic activity">
    <reaction evidence="1">
        <text>ATP + protein L-histidine = ADP + protein N-phospho-L-histidine.</text>
        <dbReference type="EC" id="2.7.13.3"/>
    </reaction>
</comment>
<evidence type="ECO:0000256" key="4">
    <source>
        <dbReference type="ARBA" id="ARBA00022741"/>
    </source>
</evidence>
<keyword evidence="3" id="KW-0808">Transferase</keyword>
<dbReference type="GO" id="GO:0005524">
    <property type="term" value="F:ATP binding"/>
    <property type="evidence" value="ECO:0007669"/>
    <property type="project" value="UniProtKB-KW"/>
</dbReference>
<protein>
    <recommendedName>
        <fullName evidence="2">histidine kinase</fullName>
        <ecNumber evidence="2">2.7.13.3</ecNumber>
    </recommendedName>
</protein>
<evidence type="ECO:0000256" key="7">
    <source>
        <dbReference type="SAM" id="MobiDB-lite"/>
    </source>
</evidence>
<dbReference type="RefSeq" id="WP_154724057.1">
    <property type="nucleotide sequence ID" value="NZ_CP170593.1"/>
</dbReference>
<dbReference type="InterPro" id="IPR004358">
    <property type="entry name" value="Sig_transdc_His_kin-like_C"/>
</dbReference>
<evidence type="ECO:0000256" key="2">
    <source>
        <dbReference type="ARBA" id="ARBA00012438"/>
    </source>
</evidence>
<dbReference type="EMBL" id="MDBS01000057">
    <property type="protein sequence ID" value="PMP25276.1"/>
    <property type="molecule type" value="Genomic_DNA"/>
</dbReference>
<accession>A0A7Z1S1L2</accession>
<evidence type="ECO:0000256" key="1">
    <source>
        <dbReference type="ARBA" id="ARBA00000085"/>
    </source>
</evidence>
<feature type="compositionally biased region" description="Polar residues" evidence="7">
    <location>
        <begin position="281"/>
        <end position="294"/>
    </location>
</feature>
<dbReference type="PROSITE" id="PS50109">
    <property type="entry name" value="HIS_KIN"/>
    <property type="match status" value="1"/>
</dbReference>
<dbReference type="InterPro" id="IPR036890">
    <property type="entry name" value="HATPase_C_sf"/>
</dbReference>
<dbReference type="InterPro" id="IPR003594">
    <property type="entry name" value="HATPase_dom"/>
</dbReference>
<evidence type="ECO:0000256" key="5">
    <source>
        <dbReference type="ARBA" id="ARBA00022777"/>
    </source>
</evidence>
<dbReference type="PANTHER" id="PTHR44936">
    <property type="entry name" value="SENSOR PROTEIN CREC"/>
    <property type="match status" value="1"/>
</dbReference>
<keyword evidence="5" id="KW-0418">Kinase</keyword>
<reference evidence="9" key="2">
    <citation type="journal article" date="2018" name="Nature">
        <title>A major lineage of non-tailed dsDNA viruses as unrecognized killers of marine bacteria.</title>
        <authorList>
            <person name="Kauffman K.M."/>
            <person name="Hussain F.A."/>
            <person name="Yang J."/>
            <person name="Arevalo P."/>
            <person name="Brown J.M."/>
            <person name="Chang W.K."/>
            <person name="VanInsberghe D."/>
            <person name="Elsherbini J."/>
            <person name="Sharma R.S."/>
            <person name="Cutler M.B."/>
            <person name="Kelly L."/>
            <person name="Polz M.F."/>
        </authorList>
    </citation>
    <scope>NUCLEOTIDE SEQUENCE</scope>
    <source>
        <strain evidence="9">10N.222.46.E12</strain>
    </source>
</reference>
<keyword evidence="4" id="KW-0547">Nucleotide-binding</keyword>